<evidence type="ECO:0000313" key="3">
    <source>
        <dbReference type="RefSeq" id="XP_010906088.1"/>
    </source>
</evidence>
<feature type="compositionally biased region" description="Gly residues" evidence="1">
    <location>
        <begin position="41"/>
        <end position="51"/>
    </location>
</feature>
<feature type="region of interest" description="Disordered" evidence="1">
    <location>
        <begin position="34"/>
        <end position="61"/>
    </location>
</feature>
<keyword evidence="2" id="KW-1185">Reference proteome</keyword>
<evidence type="ECO:0000313" key="2">
    <source>
        <dbReference type="Proteomes" id="UP000504607"/>
    </source>
</evidence>
<evidence type="ECO:0000256" key="1">
    <source>
        <dbReference type="SAM" id="MobiDB-lite"/>
    </source>
</evidence>
<feature type="region of interest" description="Disordered" evidence="1">
    <location>
        <begin position="138"/>
        <end position="158"/>
    </location>
</feature>
<proteinExistence type="predicted"/>
<reference evidence="3" key="1">
    <citation type="submission" date="2025-08" db="UniProtKB">
        <authorList>
            <consortium name="RefSeq"/>
        </authorList>
    </citation>
    <scope>IDENTIFICATION</scope>
</reference>
<dbReference type="RefSeq" id="XP_010906088.1">
    <property type="nucleotide sequence ID" value="XM_010907786.1"/>
</dbReference>
<organism evidence="2 3">
    <name type="scientific">Elaeis guineensis var. tenera</name>
    <name type="common">Oil palm</name>
    <dbReference type="NCBI Taxonomy" id="51953"/>
    <lineage>
        <taxon>Eukaryota</taxon>
        <taxon>Viridiplantae</taxon>
        <taxon>Streptophyta</taxon>
        <taxon>Embryophyta</taxon>
        <taxon>Tracheophyta</taxon>
        <taxon>Spermatophyta</taxon>
        <taxon>Magnoliopsida</taxon>
        <taxon>Liliopsida</taxon>
        <taxon>Arecaceae</taxon>
        <taxon>Arecoideae</taxon>
        <taxon>Cocoseae</taxon>
        <taxon>Elaeidinae</taxon>
        <taxon>Elaeis</taxon>
    </lineage>
</organism>
<gene>
    <name evidence="3" type="primary">LOC105033122</name>
</gene>
<dbReference type="Proteomes" id="UP000504607">
    <property type="component" value="Unplaced"/>
</dbReference>
<protein>
    <submittedName>
        <fullName evidence="3">Uncharacterized protein LOC105033122</fullName>
    </submittedName>
</protein>
<name>A0A6I9QBJ7_ELAGV</name>
<dbReference type="AlphaFoldDB" id="A0A6I9QBJ7"/>
<feature type="compositionally biased region" description="Gly residues" evidence="1">
    <location>
        <begin position="143"/>
        <end position="158"/>
    </location>
</feature>
<sequence>MGRRLGDGMLVQGWNVGDEGMGMESWEGGMGRGRGVKSAGGAAGWGQWGRGHGVRPTMSGSVGSRQLRAWRDMGSGPWGWAGNVGAGGVEVAAGVEGCGLEAWDAGGTGRGGIGWGGRKGVAGGRVEGGLDVDERRAHWGRGMPEGRGGEGGKGGWEG</sequence>
<accession>A0A6I9QBJ7</accession>
<dbReference type="InParanoid" id="A0A6I9QBJ7"/>